<keyword evidence="2" id="KW-1185">Reference proteome</keyword>
<sequence length="69" mass="8429">MKLRGKVDPPRPSHLCMPRQAEDHATGNHHFHSVFVCPDMPFNICDRVWRRMEHLQRISLFRIYLCWWK</sequence>
<comment type="caution">
    <text evidence="1">The sequence shown here is derived from an EMBL/GenBank/DDBJ whole genome shotgun (WGS) entry which is preliminary data.</text>
</comment>
<dbReference type="EMBL" id="CM047591">
    <property type="protein sequence ID" value="KAI9918454.1"/>
    <property type="molecule type" value="Genomic_DNA"/>
</dbReference>
<proteinExistence type="predicted"/>
<name>A0ACC0WKA8_9STRA</name>
<accession>A0ACC0WKA8</accession>
<evidence type="ECO:0000313" key="2">
    <source>
        <dbReference type="Proteomes" id="UP001163321"/>
    </source>
</evidence>
<organism evidence="1 2">
    <name type="scientific">Peronosclerospora sorghi</name>
    <dbReference type="NCBI Taxonomy" id="230839"/>
    <lineage>
        <taxon>Eukaryota</taxon>
        <taxon>Sar</taxon>
        <taxon>Stramenopiles</taxon>
        <taxon>Oomycota</taxon>
        <taxon>Peronosporomycetes</taxon>
        <taxon>Peronosporales</taxon>
        <taxon>Peronosporaceae</taxon>
        <taxon>Peronosclerospora</taxon>
    </lineage>
</organism>
<gene>
    <name evidence="1" type="ORF">PsorP6_011280</name>
</gene>
<evidence type="ECO:0000313" key="1">
    <source>
        <dbReference type="EMBL" id="KAI9918454.1"/>
    </source>
</evidence>
<protein>
    <submittedName>
        <fullName evidence="1">Uncharacterized protein</fullName>
    </submittedName>
</protein>
<dbReference type="Proteomes" id="UP001163321">
    <property type="component" value="Chromosome 12"/>
</dbReference>
<reference evidence="1 2" key="1">
    <citation type="journal article" date="2022" name="bioRxiv">
        <title>The genome of the oomycete Peronosclerospora sorghi, a cosmopolitan pathogen of maize and sorghum, is inflated with dispersed pseudogenes.</title>
        <authorList>
            <person name="Fletcher K."/>
            <person name="Martin F."/>
            <person name="Isakeit T."/>
            <person name="Cavanaugh K."/>
            <person name="Magill C."/>
            <person name="Michelmore R."/>
        </authorList>
    </citation>
    <scope>NUCLEOTIDE SEQUENCE [LARGE SCALE GENOMIC DNA]</scope>
    <source>
        <strain evidence="1">P6</strain>
    </source>
</reference>